<reference evidence="2 3" key="1">
    <citation type="submission" date="2021-01" db="EMBL/GenBank/DDBJ databases">
        <title>Chromosome-level genome assembly of a human fungal pathogen reveals clustering of transcriptionally co-regulated genes.</title>
        <authorList>
            <person name="Voorhies M."/>
            <person name="Cohen S."/>
            <person name="Shea T.P."/>
            <person name="Petrus S."/>
            <person name="Munoz J.F."/>
            <person name="Poplawski S."/>
            <person name="Goldman W.E."/>
            <person name="Michael T."/>
            <person name="Cuomo C.A."/>
            <person name="Sil A."/>
            <person name="Beyhan S."/>
        </authorList>
    </citation>
    <scope>NUCLEOTIDE SEQUENCE [LARGE SCALE GENOMIC DNA]</scope>
    <source>
        <strain evidence="2 3">G184AR</strain>
    </source>
</reference>
<evidence type="ECO:0000313" key="3">
    <source>
        <dbReference type="Proteomes" id="UP000670092"/>
    </source>
</evidence>
<evidence type="ECO:0000256" key="1">
    <source>
        <dbReference type="SAM" id="MobiDB-lite"/>
    </source>
</evidence>
<organism evidence="2 3">
    <name type="scientific">Ajellomyces capsulatus</name>
    <name type="common">Darling's disease fungus</name>
    <name type="synonym">Histoplasma capsulatum</name>
    <dbReference type="NCBI Taxonomy" id="5037"/>
    <lineage>
        <taxon>Eukaryota</taxon>
        <taxon>Fungi</taxon>
        <taxon>Dikarya</taxon>
        <taxon>Ascomycota</taxon>
        <taxon>Pezizomycotina</taxon>
        <taxon>Eurotiomycetes</taxon>
        <taxon>Eurotiomycetidae</taxon>
        <taxon>Onygenales</taxon>
        <taxon>Ajellomycetaceae</taxon>
        <taxon>Histoplasma</taxon>
    </lineage>
</organism>
<accession>A0A8H7Z7I1</accession>
<proteinExistence type="predicted"/>
<feature type="region of interest" description="Disordered" evidence="1">
    <location>
        <begin position="1"/>
        <end position="46"/>
    </location>
</feature>
<sequence length="92" mass="9849">MGESVVGVPEEEDAVCLGALGRNESDGEEGGQGEEGESGGEGEGRGEIQEEGRFVYYNGGHFCALEVKGWKIVGRLNSSVFFFPLLFAYILV</sequence>
<dbReference type="Proteomes" id="UP000670092">
    <property type="component" value="Unassembled WGS sequence"/>
</dbReference>
<name>A0A8H7Z7I1_AJECA</name>
<feature type="compositionally biased region" description="Acidic residues" evidence="1">
    <location>
        <begin position="26"/>
        <end position="40"/>
    </location>
</feature>
<dbReference type="VEuPathDB" id="FungiDB:I7I52_00209"/>
<comment type="caution">
    <text evidence="2">The sequence shown here is derived from an EMBL/GenBank/DDBJ whole genome shotgun (WGS) entry which is preliminary data.</text>
</comment>
<protein>
    <submittedName>
        <fullName evidence="2">Uncharacterized protein</fullName>
    </submittedName>
</protein>
<dbReference type="AlphaFoldDB" id="A0A8H7Z7I1"/>
<gene>
    <name evidence="2" type="ORF">I7I52_00209</name>
</gene>
<evidence type="ECO:0000313" key="2">
    <source>
        <dbReference type="EMBL" id="KAG5302534.1"/>
    </source>
</evidence>
<dbReference type="EMBL" id="JAEVHI010000001">
    <property type="protein sequence ID" value="KAG5302534.1"/>
    <property type="molecule type" value="Genomic_DNA"/>
</dbReference>